<sequence>MITMTKPTFMLCIETISVPQQTYLPVTKPVQVYLRIRKQLSASVAVLLWELLPEIVDN</sequence>
<evidence type="ECO:0000313" key="2">
    <source>
        <dbReference type="Proteomes" id="UP001152320"/>
    </source>
</evidence>
<dbReference type="AlphaFoldDB" id="A0A9Q1C697"/>
<organism evidence="1 2">
    <name type="scientific">Holothuria leucospilota</name>
    <name type="common">Black long sea cucumber</name>
    <name type="synonym">Mertensiothuria leucospilota</name>
    <dbReference type="NCBI Taxonomy" id="206669"/>
    <lineage>
        <taxon>Eukaryota</taxon>
        <taxon>Metazoa</taxon>
        <taxon>Echinodermata</taxon>
        <taxon>Eleutherozoa</taxon>
        <taxon>Echinozoa</taxon>
        <taxon>Holothuroidea</taxon>
        <taxon>Aspidochirotacea</taxon>
        <taxon>Aspidochirotida</taxon>
        <taxon>Holothuriidae</taxon>
        <taxon>Holothuria</taxon>
    </lineage>
</organism>
<dbReference type="EMBL" id="JAIZAY010000007">
    <property type="protein sequence ID" value="KAJ8039142.1"/>
    <property type="molecule type" value="Genomic_DNA"/>
</dbReference>
<gene>
    <name evidence="1" type="ORF">HOLleu_16765</name>
</gene>
<comment type="caution">
    <text evidence="1">The sequence shown here is derived from an EMBL/GenBank/DDBJ whole genome shotgun (WGS) entry which is preliminary data.</text>
</comment>
<accession>A0A9Q1C697</accession>
<protein>
    <submittedName>
        <fullName evidence="1">Uncharacterized protein</fullName>
    </submittedName>
</protein>
<name>A0A9Q1C697_HOLLE</name>
<evidence type="ECO:0000313" key="1">
    <source>
        <dbReference type="EMBL" id="KAJ8039142.1"/>
    </source>
</evidence>
<dbReference type="Proteomes" id="UP001152320">
    <property type="component" value="Chromosome 7"/>
</dbReference>
<keyword evidence="2" id="KW-1185">Reference proteome</keyword>
<reference evidence="1" key="1">
    <citation type="submission" date="2021-10" db="EMBL/GenBank/DDBJ databases">
        <title>Tropical sea cucumber genome reveals ecological adaptation and Cuvierian tubules defense mechanism.</title>
        <authorList>
            <person name="Chen T."/>
        </authorList>
    </citation>
    <scope>NUCLEOTIDE SEQUENCE</scope>
    <source>
        <strain evidence="1">Nanhai2018</strain>
        <tissue evidence="1">Muscle</tissue>
    </source>
</reference>
<proteinExistence type="predicted"/>